<dbReference type="AlphaFoldDB" id="A0A9N9YKY4"/>
<keyword evidence="2" id="KW-1185">Reference proteome</keyword>
<reference evidence="1" key="1">
    <citation type="submission" date="2021-10" db="EMBL/GenBank/DDBJ databases">
        <authorList>
            <person name="Piombo E."/>
        </authorList>
    </citation>
    <scope>NUCLEOTIDE SEQUENCE</scope>
</reference>
<protein>
    <submittedName>
        <fullName evidence="1">Uncharacterized protein</fullName>
    </submittedName>
</protein>
<gene>
    <name evidence="1" type="ORF">CRHIZ90672A_00005190</name>
</gene>
<comment type="caution">
    <text evidence="1">The sequence shown here is derived from an EMBL/GenBank/DDBJ whole genome shotgun (WGS) entry which is preliminary data.</text>
</comment>
<evidence type="ECO:0000313" key="2">
    <source>
        <dbReference type="Proteomes" id="UP000696573"/>
    </source>
</evidence>
<dbReference type="Proteomes" id="UP000696573">
    <property type="component" value="Unassembled WGS sequence"/>
</dbReference>
<proteinExistence type="predicted"/>
<accession>A0A9N9YKY4</accession>
<evidence type="ECO:0000313" key="1">
    <source>
        <dbReference type="EMBL" id="CAH0025045.1"/>
    </source>
</evidence>
<sequence length="292" mass="33290">MAAGDSPIHCSIMDMWPYEAQSLCKKTVPIYVMPDKKRWLDPYRTNIEFERSIATTIYPECVNWDADIAELAETLVSMHEMISSQVPIVSARAVKNPDFYYRDIVYGHPEVFIVQPIFRAMLIILPSDNFNVTSMGGEELGSTSVYLVLTNCTLGLSAPITFEPILDKVERTFSDSVVQVTLKDAIIFAKDLDHRENAIYGPLPNPAKMDQELYETYVDQDGSLVREMAKRMGDIDDLSCLKGPSSGWVTRPSKYTRKEAEAAIDREANQDRLELAIRQRWIKEYVTREEQD</sequence>
<organism evidence="1 2">
    <name type="scientific">Clonostachys rhizophaga</name>
    <dbReference type="NCBI Taxonomy" id="160324"/>
    <lineage>
        <taxon>Eukaryota</taxon>
        <taxon>Fungi</taxon>
        <taxon>Dikarya</taxon>
        <taxon>Ascomycota</taxon>
        <taxon>Pezizomycotina</taxon>
        <taxon>Sordariomycetes</taxon>
        <taxon>Hypocreomycetidae</taxon>
        <taxon>Hypocreales</taxon>
        <taxon>Bionectriaceae</taxon>
        <taxon>Clonostachys</taxon>
    </lineage>
</organism>
<dbReference type="EMBL" id="CABFNQ020000702">
    <property type="protein sequence ID" value="CAH0025045.1"/>
    <property type="molecule type" value="Genomic_DNA"/>
</dbReference>
<dbReference type="OrthoDB" id="3513679at2759"/>
<name>A0A9N9YKY4_9HYPO</name>